<evidence type="ECO:0000313" key="3">
    <source>
        <dbReference type="Proteomes" id="UP000534332"/>
    </source>
</evidence>
<dbReference type="Pfam" id="PF10109">
    <property type="entry name" value="Phage_TAC_7"/>
    <property type="match status" value="1"/>
</dbReference>
<evidence type="ECO:0000313" key="1">
    <source>
        <dbReference type="EMBL" id="EFG2162199.1"/>
    </source>
</evidence>
<protein>
    <submittedName>
        <fullName evidence="1">Phage tail assembly protein</fullName>
    </submittedName>
</protein>
<comment type="caution">
    <text evidence="1">The sequence shown here is derived from an EMBL/GenBank/DDBJ whole genome shotgun (WGS) entry which is preliminary data.</text>
</comment>
<sequence length="91" mass="10081">MKELELKKPITAHGETLSVLEFDEPTGKDVRELGYPYQMNQDESVRLLAHVVSKYIVRLAKVPQNSVDQMSPADLNAAAWLVAGFPSKPDG</sequence>
<name>A0AAP6V0X2_ECOLX</name>
<dbReference type="Proteomes" id="UP000534332">
    <property type="component" value="Unassembled WGS sequence"/>
</dbReference>
<gene>
    <name evidence="1" type="ORF">BRV02_003293</name>
    <name evidence="2" type="ORF">JNA65_24810</name>
</gene>
<proteinExistence type="predicted"/>
<dbReference type="EMBL" id="JAETYZ010000052">
    <property type="protein sequence ID" value="MBL6237082.1"/>
    <property type="molecule type" value="Genomic_DNA"/>
</dbReference>
<dbReference type="RefSeq" id="WP_000661052.1">
    <property type="nucleotide sequence ID" value="NZ_CANUGR010000015.1"/>
</dbReference>
<evidence type="ECO:0000313" key="4">
    <source>
        <dbReference type="Proteomes" id="UP000615017"/>
    </source>
</evidence>
<dbReference type="EMBL" id="AASSGK010000021">
    <property type="protein sequence ID" value="EFG2162199.1"/>
    <property type="molecule type" value="Genomic_DNA"/>
</dbReference>
<reference evidence="2 4" key="2">
    <citation type="submission" date="2021-01" db="EMBL/GenBank/DDBJ databases">
        <title>Genomes of Escherichia coli STEC strains from raw meat-based diets for companion animals.</title>
        <authorList>
            <person name="Stevens M.J.A."/>
            <person name="Stephan R."/>
        </authorList>
    </citation>
    <scope>NUCLEOTIDE SEQUENCE [LARGE SCALE GENOMIC DNA]</scope>
    <source>
        <strain evidence="2 4">LSC1-58</strain>
    </source>
</reference>
<organism evidence="1 3">
    <name type="scientific">Escherichia coli</name>
    <dbReference type="NCBI Taxonomy" id="562"/>
    <lineage>
        <taxon>Bacteria</taxon>
        <taxon>Pseudomonadati</taxon>
        <taxon>Pseudomonadota</taxon>
        <taxon>Gammaproteobacteria</taxon>
        <taxon>Enterobacterales</taxon>
        <taxon>Enterobacteriaceae</taxon>
        <taxon>Escherichia</taxon>
    </lineage>
</organism>
<dbReference type="InterPro" id="IPR019289">
    <property type="entry name" value="Phage_tail_E/E"/>
</dbReference>
<accession>A0AAP6V0X2</accession>
<dbReference type="AlphaFoldDB" id="A0AAP6V0X2"/>
<reference evidence="1 3" key="1">
    <citation type="submission" date="2020-02" db="EMBL/GenBank/DDBJ databases">
        <authorList>
            <person name="Ashton P.M."/>
            <person name="Dallman T."/>
            <person name="Nair S."/>
            <person name="De Pinna E."/>
            <person name="Peters T."/>
            <person name="Grant K."/>
        </authorList>
    </citation>
    <scope>NUCLEOTIDE SEQUENCE [LARGE SCALE GENOMIC DNA]</scope>
    <source>
        <strain evidence="1 3">188143</strain>
    </source>
</reference>
<dbReference type="Proteomes" id="UP000615017">
    <property type="component" value="Unassembled WGS sequence"/>
</dbReference>
<evidence type="ECO:0000313" key="2">
    <source>
        <dbReference type="EMBL" id="MBL6237082.1"/>
    </source>
</evidence>